<feature type="transmembrane region" description="Helical" evidence="8">
    <location>
        <begin position="646"/>
        <end position="667"/>
    </location>
</feature>
<dbReference type="PANTHER" id="PTHR13018:SF149">
    <property type="entry name" value="DOMAIN PROTEIN, PUTATIVE (AFU_ORTHOLOGUE AFUA_3G11660)-RELATED"/>
    <property type="match status" value="1"/>
</dbReference>
<evidence type="ECO:0000256" key="4">
    <source>
        <dbReference type="ARBA" id="ARBA00022692"/>
    </source>
</evidence>
<keyword evidence="5 8" id="KW-1133">Transmembrane helix</keyword>
<feature type="region of interest" description="Disordered" evidence="7">
    <location>
        <begin position="897"/>
        <end position="918"/>
    </location>
</feature>
<evidence type="ECO:0000313" key="12">
    <source>
        <dbReference type="EMBL" id="KAF9333729.1"/>
    </source>
</evidence>
<feature type="transmembrane region" description="Helical" evidence="8">
    <location>
        <begin position="474"/>
        <end position="497"/>
    </location>
</feature>
<dbReference type="Proteomes" id="UP000696485">
    <property type="component" value="Unassembled WGS sequence"/>
</dbReference>
<dbReference type="Pfam" id="PF13967">
    <property type="entry name" value="RSN1_TM"/>
    <property type="match status" value="1"/>
</dbReference>
<feature type="compositionally biased region" description="Polar residues" evidence="7">
    <location>
        <begin position="907"/>
        <end position="918"/>
    </location>
</feature>
<feature type="transmembrane region" description="Helical" evidence="8">
    <location>
        <begin position="107"/>
        <end position="128"/>
    </location>
</feature>
<evidence type="ECO:0000259" key="11">
    <source>
        <dbReference type="Pfam" id="PF14703"/>
    </source>
</evidence>
<dbReference type="GO" id="GO:0005886">
    <property type="term" value="C:plasma membrane"/>
    <property type="evidence" value="ECO:0007669"/>
    <property type="project" value="TreeGrafter"/>
</dbReference>
<feature type="transmembrane region" description="Helical" evidence="8">
    <location>
        <begin position="154"/>
        <end position="177"/>
    </location>
</feature>
<evidence type="ECO:0000256" key="5">
    <source>
        <dbReference type="ARBA" id="ARBA00022989"/>
    </source>
</evidence>
<dbReference type="PANTHER" id="PTHR13018">
    <property type="entry name" value="PROBABLE MEMBRANE PROTEIN DUF221-RELATED"/>
    <property type="match status" value="1"/>
</dbReference>
<feature type="compositionally biased region" description="Polar residues" evidence="7">
    <location>
        <begin position="829"/>
        <end position="845"/>
    </location>
</feature>
<feature type="compositionally biased region" description="Polar residues" evidence="7">
    <location>
        <begin position="862"/>
        <end position="876"/>
    </location>
</feature>
<evidence type="ECO:0000256" key="1">
    <source>
        <dbReference type="ARBA" id="ARBA00004141"/>
    </source>
</evidence>
<evidence type="ECO:0000256" key="6">
    <source>
        <dbReference type="ARBA" id="ARBA00023136"/>
    </source>
</evidence>
<feature type="transmembrane region" description="Helical" evidence="8">
    <location>
        <begin position="425"/>
        <end position="447"/>
    </location>
</feature>
<sequence>MSTIINQNHNLTAVDDLQLTALGINLGTNVALSLFTLAAFCWLRPKNGVIYAKKYKYSAEDKRAPRLEEGYFSWMGPVWSCPDQVLVDKIGLDAVVFIRFIRMCRQVFMAMAIIGCGALIPINVIATIRAQPNGETPQDKIGMLSINGIKDLNWIWAHVGAMWVFSAILMFAMYHGYTTFLKYRIKYFESDAYQENMASRTVMLAGLPASLQSDEKLAEFMRSLGMQDQPVQALVGRKVDKLPELMNKHKQMVTSLEKIMAKYFADPNKLPAKRPTVSVGKFCGSKVDAIDYYSQQIEELTDQIEKTRKEISKSQPTNYGFVSYATINAAHRVARELSNPVTLRQRSKMIDPPELFLSPVPKDIIWFNVSNPKQLRKSRRVIVNTLFVIASLLFFIPMGFLTTLAKLDRIIGLIPSTKPWFQSHPAATGIIQSLLPILFMDILFMLIRKAIAYLAWFQGNITKSSTDRSTLAKFYLFFTVNNLIIFALSGTIIGFFAQIKLFLSNLELVTWAGIKEFIAQQDNIVELLSQNVIDSSLFWVNYMSLRNFGALLDLFQLVSLFLYWAKSTVTARENKQMDKPAVFDFPTFFSAHMFLLTVALLYSVVAPLVLFFAVVYFSLASLVYKYQLMYVFRTKVETGGRLFRVVYNRLLVALVLFQVVMIGILNLKEAHKHSLAVLPLPILTILFKIFLAKTFDPKIDFYDYGSARNESHLFKNSSNKGSGKGSSLLSTFENPVFQSKMISALVPDGAKKMLSSRVLNGGRDHLTEDKKKPKASTLTYGKQSMSPPQSPTNQYDKYEAYEMGHVSKSSKANPNYQVLGYDNNNNNNYSSKAQSPRTQTQNLQYDKTEYMGDDPLDDYYDNQKQSLTQSASQPSSVGKVYGAQDMTSFVAGRYTERPGPTDRHNYNKGNNASESGTTKPSYMELAKMHQTDNYKNTGRAMQYEETNVIHMPTLNFPKMQSSSPRPGRRNVEQPPPIKIADPFFDPGQSVDRQLEENRLSPKREGSTGYYYAEYEPTVEPWGRSSPRTPKESPRMPKQSPRTPTQSSAQGSPRRVMAETKSTFIFTTFALFLASSSSFLASSAPTPVNPLAFNWCARFKNECRIVGQAYCGSNASITSKCDVVFNGDTCQKVSIAQCTCKSGKLRQDVTIQVRYNVLKGKG</sequence>
<feature type="transmembrane region" description="Helical" evidence="8">
    <location>
        <begin position="608"/>
        <end position="626"/>
    </location>
</feature>
<feature type="compositionally biased region" description="Basic and acidic residues" evidence="7">
    <location>
        <begin position="762"/>
        <end position="771"/>
    </location>
</feature>
<feature type="domain" description="CSC1/OSCA1-like N-terminal transmembrane" evidence="10">
    <location>
        <begin position="22"/>
        <end position="175"/>
    </location>
</feature>
<evidence type="ECO:0000256" key="3">
    <source>
        <dbReference type="ARBA" id="ARBA00022448"/>
    </source>
</evidence>
<name>A0A9P5SS03_9FUNG</name>
<dbReference type="InterPro" id="IPR045122">
    <property type="entry name" value="Csc1-like"/>
</dbReference>
<organism evidence="12 13">
    <name type="scientific">Podila minutissima</name>
    <dbReference type="NCBI Taxonomy" id="64525"/>
    <lineage>
        <taxon>Eukaryota</taxon>
        <taxon>Fungi</taxon>
        <taxon>Fungi incertae sedis</taxon>
        <taxon>Mucoromycota</taxon>
        <taxon>Mortierellomycotina</taxon>
        <taxon>Mortierellomycetes</taxon>
        <taxon>Mortierellales</taxon>
        <taxon>Mortierellaceae</taxon>
        <taxon>Podila</taxon>
    </lineage>
</organism>
<keyword evidence="6 8" id="KW-0472">Membrane</keyword>
<feature type="transmembrane region" description="Helical" evidence="8">
    <location>
        <begin position="381"/>
        <end position="405"/>
    </location>
</feature>
<feature type="transmembrane region" description="Helical" evidence="8">
    <location>
        <begin position="545"/>
        <end position="564"/>
    </location>
</feature>
<evidence type="ECO:0000256" key="2">
    <source>
        <dbReference type="ARBA" id="ARBA00007779"/>
    </source>
</evidence>
<feature type="compositionally biased region" description="Polar residues" evidence="7">
    <location>
        <begin position="1039"/>
        <end position="1050"/>
    </location>
</feature>
<comment type="similarity">
    <text evidence="2">Belongs to the CSC1 (TC 1.A.17) family.</text>
</comment>
<evidence type="ECO:0000259" key="9">
    <source>
        <dbReference type="Pfam" id="PF02714"/>
    </source>
</evidence>
<feature type="region of interest" description="Disordered" evidence="7">
    <location>
        <begin position="761"/>
        <end position="878"/>
    </location>
</feature>
<evidence type="ECO:0000256" key="7">
    <source>
        <dbReference type="SAM" id="MobiDB-lite"/>
    </source>
</evidence>
<reference evidence="12" key="1">
    <citation type="journal article" date="2020" name="Fungal Divers.">
        <title>Resolving the Mortierellaceae phylogeny through synthesis of multi-gene phylogenetics and phylogenomics.</title>
        <authorList>
            <person name="Vandepol N."/>
            <person name="Liber J."/>
            <person name="Desiro A."/>
            <person name="Na H."/>
            <person name="Kennedy M."/>
            <person name="Barry K."/>
            <person name="Grigoriev I.V."/>
            <person name="Miller A.N."/>
            <person name="O'Donnell K."/>
            <person name="Stajich J.E."/>
            <person name="Bonito G."/>
        </authorList>
    </citation>
    <scope>NUCLEOTIDE SEQUENCE</scope>
    <source>
        <strain evidence="12">NVP1</strain>
    </source>
</reference>
<feature type="region of interest" description="Disordered" evidence="7">
    <location>
        <begin position="956"/>
        <end position="988"/>
    </location>
</feature>
<proteinExistence type="inferred from homology"/>
<feature type="compositionally biased region" description="Polar residues" evidence="7">
    <location>
        <begin position="807"/>
        <end position="816"/>
    </location>
</feature>
<dbReference type="Pfam" id="PF02714">
    <property type="entry name" value="RSN1_7TM"/>
    <property type="match status" value="1"/>
</dbReference>
<feature type="transmembrane region" description="Helical" evidence="8">
    <location>
        <begin position="20"/>
        <end position="43"/>
    </location>
</feature>
<accession>A0A9P5SS03</accession>
<comment type="subcellular location">
    <subcellularLocation>
        <location evidence="1">Membrane</location>
        <topology evidence="1">Multi-pass membrane protein</topology>
    </subcellularLocation>
</comment>
<feature type="transmembrane region" description="Helical" evidence="8">
    <location>
        <begin position="673"/>
        <end position="691"/>
    </location>
</feature>
<dbReference type="AlphaFoldDB" id="A0A9P5SS03"/>
<keyword evidence="3" id="KW-0813">Transport</keyword>
<comment type="caution">
    <text evidence="12">The sequence shown here is derived from an EMBL/GenBank/DDBJ whole genome shotgun (WGS) entry which is preliminary data.</text>
</comment>
<feature type="region of interest" description="Disordered" evidence="7">
    <location>
        <begin position="1020"/>
        <end position="1055"/>
    </location>
</feature>
<protein>
    <recommendedName>
        <fullName evidence="14">DUF221-domain-containing protein</fullName>
    </recommendedName>
</protein>
<feature type="compositionally biased region" description="Acidic residues" evidence="7">
    <location>
        <begin position="851"/>
        <end position="860"/>
    </location>
</feature>
<dbReference type="Pfam" id="PF14703">
    <property type="entry name" value="PHM7_cyt"/>
    <property type="match status" value="1"/>
</dbReference>
<dbReference type="EMBL" id="JAAAUY010000185">
    <property type="protein sequence ID" value="KAF9333729.1"/>
    <property type="molecule type" value="Genomic_DNA"/>
</dbReference>
<evidence type="ECO:0000256" key="8">
    <source>
        <dbReference type="SAM" id="Phobius"/>
    </source>
</evidence>
<evidence type="ECO:0000259" key="10">
    <source>
        <dbReference type="Pfam" id="PF13967"/>
    </source>
</evidence>
<evidence type="ECO:0000313" key="13">
    <source>
        <dbReference type="Proteomes" id="UP000696485"/>
    </source>
</evidence>
<keyword evidence="4 8" id="KW-0812">Transmembrane</keyword>
<keyword evidence="13" id="KW-1185">Reference proteome</keyword>
<feature type="compositionally biased region" description="Polar residues" evidence="7">
    <location>
        <begin position="776"/>
        <end position="795"/>
    </location>
</feature>
<dbReference type="InterPro" id="IPR032880">
    <property type="entry name" value="CSC1/OSCA1-like_N"/>
</dbReference>
<dbReference type="InterPro" id="IPR003864">
    <property type="entry name" value="CSC1/OSCA1-like_7TM"/>
</dbReference>
<feature type="domain" description="CSC1/OSCA1-like cytosolic" evidence="11">
    <location>
        <begin position="199"/>
        <end position="368"/>
    </location>
</feature>
<feature type="domain" description="CSC1/OSCA1-like 7TM region" evidence="9">
    <location>
        <begin position="379"/>
        <end position="664"/>
    </location>
</feature>
<evidence type="ECO:0008006" key="14">
    <source>
        <dbReference type="Google" id="ProtNLM"/>
    </source>
</evidence>
<gene>
    <name evidence="12" type="ORF">BG006_003221</name>
</gene>
<dbReference type="GO" id="GO:0005227">
    <property type="term" value="F:calcium-activated cation channel activity"/>
    <property type="evidence" value="ECO:0007669"/>
    <property type="project" value="InterPro"/>
</dbReference>
<dbReference type="InterPro" id="IPR027815">
    <property type="entry name" value="CSC1/OSCA1-like_cyt"/>
</dbReference>